<organism evidence="1 2">
    <name type="scientific">Albugo candida</name>
    <dbReference type="NCBI Taxonomy" id="65357"/>
    <lineage>
        <taxon>Eukaryota</taxon>
        <taxon>Sar</taxon>
        <taxon>Stramenopiles</taxon>
        <taxon>Oomycota</taxon>
        <taxon>Peronosporomycetes</taxon>
        <taxon>Albuginales</taxon>
        <taxon>Albuginaceae</taxon>
        <taxon>Albugo</taxon>
    </lineage>
</organism>
<proteinExistence type="predicted"/>
<comment type="caution">
    <text evidence="1">The sequence shown here is derived from an EMBL/GenBank/DDBJ whole genome shotgun (WGS) entry which is preliminary data.</text>
</comment>
<dbReference type="InParanoid" id="A0A024GT48"/>
<reference evidence="1 2" key="1">
    <citation type="submission" date="2012-05" db="EMBL/GenBank/DDBJ databases">
        <title>Recombination and specialization in a pathogen metapopulation.</title>
        <authorList>
            <person name="Gardiner A."/>
            <person name="Kemen E."/>
            <person name="Schultz-Larsen T."/>
            <person name="MacLean D."/>
            <person name="Van Oosterhout C."/>
            <person name="Jones J.D.G."/>
        </authorList>
    </citation>
    <scope>NUCLEOTIDE SEQUENCE [LARGE SCALE GENOMIC DNA]</scope>
    <source>
        <strain evidence="1 2">Ac Nc2</strain>
    </source>
</reference>
<name>A0A024GT48_9STRA</name>
<dbReference type="AlphaFoldDB" id="A0A024GT48"/>
<evidence type="ECO:0000313" key="2">
    <source>
        <dbReference type="Proteomes" id="UP000053237"/>
    </source>
</evidence>
<dbReference type="OrthoDB" id="75680at2759"/>
<protein>
    <submittedName>
        <fullName evidence="1">Uncharacterized protein</fullName>
    </submittedName>
</protein>
<dbReference type="Proteomes" id="UP000053237">
    <property type="component" value="Unassembled WGS sequence"/>
</dbReference>
<accession>A0A024GT48</accession>
<keyword evidence="2" id="KW-1185">Reference proteome</keyword>
<evidence type="ECO:0000313" key="1">
    <source>
        <dbReference type="EMBL" id="CCI50122.1"/>
    </source>
</evidence>
<gene>
    <name evidence="1" type="ORF">BN9_116400</name>
</gene>
<dbReference type="EMBL" id="CAIX01000396">
    <property type="protein sequence ID" value="CCI50122.1"/>
    <property type="molecule type" value="Genomic_DNA"/>
</dbReference>
<sequence length="105" mass="12280">MNNNTSSKDTNIVQRVKQMEAQLTHLSNSLAGSVESTELHQYKTDLLHRLRNIRDVMKVEHTESERTRNQLDQVTLERDTLLKQVSKLSYRIHHLQQNVTIQDSN</sequence>